<feature type="transmembrane region" description="Helical" evidence="5">
    <location>
        <begin position="162"/>
        <end position="179"/>
    </location>
</feature>
<dbReference type="GO" id="GO:0005774">
    <property type="term" value="C:vacuolar membrane"/>
    <property type="evidence" value="ECO:0007669"/>
    <property type="project" value="TreeGrafter"/>
</dbReference>
<feature type="transmembrane region" description="Helical" evidence="5">
    <location>
        <begin position="59"/>
        <end position="77"/>
    </location>
</feature>
<reference evidence="7" key="1">
    <citation type="submission" date="2023-06" db="EMBL/GenBank/DDBJ databases">
        <authorList>
            <person name="Delattre M."/>
        </authorList>
    </citation>
    <scope>NUCLEOTIDE SEQUENCE</scope>
    <source>
        <strain evidence="7">AF72</strain>
    </source>
</reference>
<dbReference type="InterPro" id="IPR013057">
    <property type="entry name" value="AA_transpt_TM"/>
</dbReference>
<evidence type="ECO:0000313" key="7">
    <source>
        <dbReference type="EMBL" id="CAJ0567102.1"/>
    </source>
</evidence>
<evidence type="ECO:0000256" key="3">
    <source>
        <dbReference type="ARBA" id="ARBA00022989"/>
    </source>
</evidence>
<feature type="transmembrane region" description="Helical" evidence="5">
    <location>
        <begin position="184"/>
        <end position="205"/>
    </location>
</feature>
<dbReference type="EMBL" id="CATQJA010001406">
    <property type="protein sequence ID" value="CAJ0567102.1"/>
    <property type="molecule type" value="Genomic_DNA"/>
</dbReference>
<dbReference type="PANTHER" id="PTHR22950">
    <property type="entry name" value="AMINO ACID TRANSPORTER"/>
    <property type="match status" value="1"/>
</dbReference>
<evidence type="ECO:0000256" key="1">
    <source>
        <dbReference type="ARBA" id="ARBA00004141"/>
    </source>
</evidence>
<feature type="transmembrane region" description="Helical" evidence="5">
    <location>
        <begin position="302"/>
        <end position="325"/>
    </location>
</feature>
<dbReference type="PANTHER" id="PTHR22950:SF217">
    <property type="entry name" value="AMINO ACID TRANSPORTER TRANSMEMBRANE DOMAIN-CONTAINING PROTEIN"/>
    <property type="match status" value="1"/>
</dbReference>
<accession>A0AA36CE35</accession>
<feature type="transmembrane region" description="Helical" evidence="5">
    <location>
        <begin position="122"/>
        <end position="142"/>
    </location>
</feature>
<sequence>MNSNGKISFDFNQPVERKTSQLGWRGGISGNEALMNFCRVMVGTGVLALPLAYKQSGTIVAILLILFAGFFFTYVSCEKIVISALALAKRHGYASLDYGNVAENAFRHSFDSIKRYGWLARLFTNGSILLMQLGIAAVYTVFIKEHFEEIAERIFPSHNLSGSIFFGLALAGCCLIVMIRDLRFITNVSTFGNVAMTIVLIMVIQDLVRPPYASGQHLASPSLPSIIAAAGNVVYAFCSHAVVLPLANKMKEPKEMSGHRGVLSLGCSVVTILYALVGFFGYLKYGDAVRGSVTLNLPDTTFYFIIRIFLVLVVFTSYLIQHFVLVDMTWPRIQNAYGANNFLINYPGTAERMLCIVFVLAAFLLAVLVPDLGRITSLVGVTAGCFLGFIIPAAIHTATFLPEYLADRDYRSLALHMSTNCAFFICGIFFTIAGIYSNW</sequence>
<keyword evidence="8" id="KW-1185">Reference proteome</keyword>
<feature type="transmembrane region" description="Helical" evidence="5">
    <location>
        <begin position="260"/>
        <end position="282"/>
    </location>
</feature>
<dbReference type="GO" id="GO:0015179">
    <property type="term" value="F:L-amino acid transmembrane transporter activity"/>
    <property type="evidence" value="ECO:0007669"/>
    <property type="project" value="TreeGrafter"/>
</dbReference>
<feature type="transmembrane region" description="Helical" evidence="5">
    <location>
        <begin position="413"/>
        <end position="436"/>
    </location>
</feature>
<feature type="transmembrane region" description="Helical" evidence="5">
    <location>
        <begin position="225"/>
        <end position="248"/>
    </location>
</feature>
<evidence type="ECO:0000313" key="8">
    <source>
        <dbReference type="Proteomes" id="UP001177023"/>
    </source>
</evidence>
<keyword evidence="4 5" id="KW-0472">Membrane</keyword>
<gene>
    <name evidence="7" type="ORF">MSPICULIGERA_LOCUS5668</name>
</gene>
<comment type="caution">
    <text evidence="7">The sequence shown here is derived from an EMBL/GenBank/DDBJ whole genome shotgun (WGS) entry which is preliminary data.</text>
</comment>
<keyword evidence="2 5" id="KW-0812">Transmembrane</keyword>
<keyword evidence="3 5" id="KW-1133">Transmembrane helix</keyword>
<dbReference type="Proteomes" id="UP001177023">
    <property type="component" value="Unassembled WGS sequence"/>
</dbReference>
<dbReference type="AlphaFoldDB" id="A0AA36CE35"/>
<evidence type="ECO:0000259" key="6">
    <source>
        <dbReference type="Pfam" id="PF01490"/>
    </source>
</evidence>
<evidence type="ECO:0000256" key="5">
    <source>
        <dbReference type="SAM" id="Phobius"/>
    </source>
</evidence>
<evidence type="ECO:0000256" key="2">
    <source>
        <dbReference type="ARBA" id="ARBA00022692"/>
    </source>
</evidence>
<feature type="transmembrane region" description="Helical" evidence="5">
    <location>
        <begin position="375"/>
        <end position="401"/>
    </location>
</feature>
<feature type="non-terminal residue" evidence="7">
    <location>
        <position position="1"/>
    </location>
</feature>
<evidence type="ECO:0000256" key="4">
    <source>
        <dbReference type="ARBA" id="ARBA00023136"/>
    </source>
</evidence>
<comment type="subcellular location">
    <subcellularLocation>
        <location evidence="1">Membrane</location>
        <topology evidence="1">Multi-pass membrane protein</topology>
    </subcellularLocation>
</comment>
<feature type="domain" description="Amino acid transporter transmembrane" evidence="6">
    <location>
        <begin position="28"/>
        <end position="435"/>
    </location>
</feature>
<proteinExistence type="predicted"/>
<organism evidence="7 8">
    <name type="scientific">Mesorhabditis spiculigera</name>
    <dbReference type="NCBI Taxonomy" id="96644"/>
    <lineage>
        <taxon>Eukaryota</taxon>
        <taxon>Metazoa</taxon>
        <taxon>Ecdysozoa</taxon>
        <taxon>Nematoda</taxon>
        <taxon>Chromadorea</taxon>
        <taxon>Rhabditida</taxon>
        <taxon>Rhabditina</taxon>
        <taxon>Rhabditomorpha</taxon>
        <taxon>Rhabditoidea</taxon>
        <taxon>Rhabditidae</taxon>
        <taxon>Mesorhabditinae</taxon>
        <taxon>Mesorhabditis</taxon>
    </lineage>
</organism>
<feature type="transmembrane region" description="Helical" evidence="5">
    <location>
        <begin position="353"/>
        <end position="369"/>
    </location>
</feature>
<dbReference type="Pfam" id="PF01490">
    <property type="entry name" value="Aa_trans"/>
    <property type="match status" value="1"/>
</dbReference>
<protein>
    <recommendedName>
        <fullName evidence="6">Amino acid transporter transmembrane domain-containing protein</fullName>
    </recommendedName>
</protein>
<name>A0AA36CE35_9BILA</name>